<dbReference type="CDD" id="cd04301">
    <property type="entry name" value="NAT_SF"/>
    <property type="match status" value="1"/>
</dbReference>
<evidence type="ECO:0000313" key="4">
    <source>
        <dbReference type="EMBL" id="SJM70769.1"/>
    </source>
</evidence>
<dbReference type="PANTHER" id="PTHR43877">
    <property type="entry name" value="AMINOALKYLPHOSPHONATE N-ACETYLTRANSFERASE-RELATED-RELATED"/>
    <property type="match status" value="1"/>
</dbReference>
<dbReference type="EC" id="2.3.1.-" evidence="4"/>
<dbReference type="InterPro" id="IPR050832">
    <property type="entry name" value="Bact_Acetyltransf"/>
</dbReference>
<dbReference type="SUPFAM" id="SSF55729">
    <property type="entry name" value="Acyl-CoA N-acyltransferases (Nat)"/>
    <property type="match status" value="1"/>
</dbReference>
<dbReference type="EMBL" id="FUIE01000085">
    <property type="protein sequence ID" value="SJM70769.1"/>
    <property type="molecule type" value="Genomic_DNA"/>
</dbReference>
<evidence type="ECO:0000256" key="2">
    <source>
        <dbReference type="ARBA" id="ARBA00023315"/>
    </source>
</evidence>
<proteinExistence type="predicted"/>
<dbReference type="OrthoDB" id="9797456at2"/>
<sequence length="246" mass="25848">MAHPLDRPIWNALTSARQASLAVGTGGALRLAPGYGVFVAGVDQSPESLAAISALEQPEGMLATVEAERTPVPPGLTVLKEAVLAQMVLVDLAPAKVRDIVIEPLTEADAPAMLALATLTEPGPFFDRTHRLGDFFGVKQDGRLLAMAGERLKPDGFTEVSGVCAHPDARGRGYAGALMRAVIERILARGETAFLHSYADNAGAIALYHALGFTIRAEMQMRMLTQGDLAPGDLTQGDLAKAEPGA</sequence>
<dbReference type="Gene3D" id="3.40.630.30">
    <property type="match status" value="1"/>
</dbReference>
<evidence type="ECO:0000256" key="1">
    <source>
        <dbReference type="ARBA" id="ARBA00022679"/>
    </source>
</evidence>
<keyword evidence="2 4" id="KW-0012">Acyltransferase</keyword>
<dbReference type="AlphaFoldDB" id="A0A1R4GRF1"/>
<reference evidence="4 5" key="1">
    <citation type="submission" date="2017-02" db="EMBL/GenBank/DDBJ databases">
        <authorList>
            <person name="Peterson S.W."/>
        </authorList>
    </citation>
    <scope>NUCLEOTIDE SEQUENCE [LARGE SCALE GENOMIC DNA]</scope>
    <source>
        <strain evidence="4 5">3F5N</strain>
    </source>
</reference>
<dbReference type="RefSeq" id="WP_087141836.1">
    <property type="nucleotide sequence ID" value="NZ_FUIE01000085.1"/>
</dbReference>
<accession>A0A1R4GRF1</accession>
<evidence type="ECO:0000313" key="5">
    <source>
        <dbReference type="Proteomes" id="UP000195766"/>
    </source>
</evidence>
<feature type="domain" description="N-acetyltransferase" evidence="3">
    <location>
        <begin position="100"/>
        <end position="228"/>
    </location>
</feature>
<gene>
    <name evidence="4" type="ORF">FM111_15420</name>
</gene>
<dbReference type="InterPro" id="IPR016181">
    <property type="entry name" value="Acyl_CoA_acyltransferase"/>
</dbReference>
<evidence type="ECO:0000259" key="3">
    <source>
        <dbReference type="PROSITE" id="PS51186"/>
    </source>
</evidence>
<dbReference type="GO" id="GO:0016747">
    <property type="term" value="F:acyltransferase activity, transferring groups other than amino-acyl groups"/>
    <property type="evidence" value="ECO:0007669"/>
    <property type="project" value="InterPro"/>
</dbReference>
<protein>
    <submittedName>
        <fullName evidence="4">Acetyltransferase</fullName>
        <ecNumber evidence="4">2.3.1.-</ecNumber>
    </submittedName>
</protein>
<dbReference type="InterPro" id="IPR000182">
    <property type="entry name" value="GNAT_dom"/>
</dbReference>
<dbReference type="InterPro" id="IPR013653">
    <property type="entry name" value="GCN5-like_dom"/>
</dbReference>
<dbReference type="Proteomes" id="UP000195766">
    <property type="component" value="Unassembled WGS sequence"/>
</dbReference>
<dbReference type="Pfam" id="PF08445">
    <property type="entry name" value="FR47"/>
    <property type="match status" value="1"/>
</dbReference>
<name>A0A1R4GRF1_BREDI</name>
<dbReference type="PROSITE" id="PS51186">
    <property type="entry name" value="GNAT"/>
    <property type="match status" value="1"/>
</dbReference>
<keyword evidence="1 4" id="KW-0808">Transferase</keyword>
<organism evidence="4 5">
    <name type="scientific">Brevundimonas diminuta 3F5N</name>
    <dbReference type="NCBI Taxonomy" id="1255603"/>
    <lineage>
        <taxon>Bacteria</taxon>
        <taxon>Pseudomonadati</taxon>
        <taxon>Pseudomonadota</taxon>
        <taxon>Alphaproteobacteria</taxon>
        <taxon>Caulobacterales</taxon>
        <taxon>Caulobacteraceae</taxon>
        <taxon>Brevundimonas</taxon>
    </lineage>
</organism>